<dbReference type="InParanoid" id="D1Z1Z3"/>
<dbReference type="GeneID" id="8682367"/>
<proteinExistence type="predicted"/>
<dbReference type="KEGG" id="mpd:MCP_2643"/>
<keyword evidence="2" id="KW-1185">Reference proteome</keyword>
<evidence type="ECO:0000313" key="2">
    <source>
        <dbReference type="Proteomes" id="UP000001882"/>
    </source>
</evidence>
<evidence type="ECO:0000313" key="1">
    <source>
        <dbReference type="EMBL" id="BAI62715.1"/>
    </source>
</evidence>
<dbReference type="Proteomes" id="UP000001882">
    <property type="component" value="Chromosome"/>
</dbReference>
<accession>D1Z1Z3</accession>
<dbReference type="EMBL" id="AP011532">
    <property type="protein sequence ID" value="BAI62715.1"/>
    <property type="molecule type" value="Genomic_DNA"/>
</dbReference>
<name>D1Z1Z3_METPS</name>
<reference evidence="1 2" key="1">
    <citation type="journal article" date="2007" name="Appl. Environ. Microbiol.">
        <title>Isolation of key methanogens for global methane emission from rice paddy fields: a novel isolate affiliated with the clone cluster rice cluster I.</title>
        <authorList>
            <person name="Sakai S."/>
            <person name="Imachi H."/>
            <person name="Sekiguchi Y."/>
            <person name="Ohashi A."/>
            <person name="Harada H."/>
            <person name="Kamagata Y."/>
        </authorList>
    </citation>
    <scope>NUCLEOTIDE SEQUENCE [LARGE SCALE GENOMIC DNA]</scope>
    <source>
        <strain evidence="2">DSM 17711 / JCM 13418 / NBRC 101707 / SANAE</strain>
    </source>
</reference>
<dbReference type="RefSeq" id="WP_012901389.1">
    <property type="nucleotide sequence ID" value="NC_013665.1"/>
</dbReference>
<dbReference type="AlphaFoldDB" id="D1Z1Z3"/>
<organism evidence="1 2">
    <name type="scientific">Methanocella paludicola (strain DSM 17711 / JCM 13418 / NBRC 101707 / SANAE)</name>
    <dbReference type="NCBI Taxonomy" id="304371"/>
    <lineage>
        <taxon>Archaea</taxon>
        <taxon>Methanobacteriati</taxon>
        <taxon>Methanobacteriota</taxon>
        <taxon>Stenosarchaea group</taxon>
        <taxon>Methanomicrobia</taxon>
        <taxon>Methanocellales</taxon>
        <taxon>Methanocellaceae</taxon>
        <taxon>Methanocella</taxon>
    </lineage>
</organism>
<dbReference type="OrthoDB" id="145500at2157"/>
<dbReference type="eggNOG" id="arCOG00964">
    <property type="taxonomic scope" value="Archaea"/>
</dbReference>
<reference evidence="1 2" key="2">
    <citation type="journal article" date="2008" name="Int. J. Syst. Evol. Microbiol.">
        <title>Methanocella paludicola gen. nov., sp. nov., a methane-producing archaeon, the first isolate of the lineage 'Rice Cluster I', and proposal of the new archaeal order Methanocellales ord. nov.</title>
        <authorList>
            <person name="Sakai S."/>
            <person name="Imachi H."/>
            <person name="Hanada S."/>
            <person name="Ohashi A."/>
            <person name="Harada H."/>
            <person name="Kamagata Y."/>
        </authorList>
    </citation>
    <scope>NUCLEOTIDE SEQUENCE [LARGE SCALE GENOMIC DNA]</scope>
    <source>
        <strain evidence="2">DSM 17711 / JCM 13418 / NBRC 101707 / SANAE</strain>
    </source>
</reference>
<reference evidence="2" key="3">
    <citation type="journal article" date="2011" name="PLoS ONE">
        <title>Genome sequence of a mesophilic hydrogenotrophic methanogen Methanocella paludicola, the first cultivated representative of the order Methanocellales.</title>
        <authorList>
            <person name="Sakai S."/>
            <person name="Takaki Y."/>
            <person name="Shimamura S."/>
            <person name="Sekine M."/>
            <person name="Tajima T."/>
            <person name="Kosugi H."/>
            <person name="Ichikawa N."/>
            <person name="Tasumi E."/>
            <person name="Hiraki A.T."/>
            <person name="Shimizu A."/>
            <person name="Kato Y."/>
            <person name="Nishiko R."/>
            <person name="Mori K."/>
            <person name="Fujita N."/>
            <person name="Imachi H."/>
            <person name="Takai K."/>
        </authorList>
    </citation>
    <scope>NUCLEOTIDE SEQUENCE [LARGE SCALE GENOMIC DNA]</scope>
    <source>
        <strain evidence="2">DSM 17711 / JCM 13418 / NBRC 101707 / SANAE</strain>
    </source>
</reference>
<sequence>MKELYPWRRPVKIPLPSSVKPQLIRHFSIGLLYPVTDELIEARTKAGIEPIPPTAHKYKEAVEDIQNIVKALDIDKKMGLDLEKMEYKFNERANDRTGHKS</sequence>
<gene>
    <name evidence="1" type="ordered locus">MCP_2643</name>
</gene>
<dbReference type="STRING" id="304371.MCP_2643"/>
<protein>
    <submittedName>
        <fullName evidence="1">Uncharacterized protein</fullName>
    </submittedName>
</protein>